<reference evidence="4" key="1">
    <citation type="journal article" date="2021" name="PeerJ">
        <title>Extensive microbial diversity within the chicken gut microbiome revealed by metagenomics and culture.</title>
        <authorList>
            <person name="Gilroy R."/>
            <person name="Ravi A."/>
            <person name="Getino M."/>
            <person name="Pursley I."/>
            <person name="Horton D.L."/>
            <person name="Alikhan N.F."/>
            <person name="Baker D."/>
            <person name="Gharbi K."/>
            <person name="Hall N."/>
            <person name="Watson M."/>
            <person name="Adriaenssens E.M."/>
            <person name="Foster-Nyarko E."/>
            <person name="Jarju S."/>
            <person name="Secka A."/>
            <person name="Antonio M."/>
            <person name="Oren A."/>
            <person name="Chaudhuri R.R."/>
            <person name="La Ragione R."/>
            <person name="Hildebrand F."/>
            <person name="Pallen M.J."/>
        </authorList>
    </citation>
    <scope>NUCLEOTIDE SEQUENCE</scope>
    <source>
        <strain evidence="4">CHK195-6426</strain>
    </source>
</reference>
<dbReference type="AlphaFoldDB" id="A0A9D1R682"/>
<dbReference type="InterPro" id="IPR022627">
    <property type="entry name" value="DUF3502"/>
</dbReference>
<gene>
    <name evidence="4" type="ORF">H9742_09755</name>
</gene>
<dbReference type="Gene3D" id="3.40.190.10">
    <property type="entry name" value="Periplasmic binding protein-like II"/>
    <property type="match status" value="2"/>
</dbReference>
<evidence type="ECO:0000313" key="5">
    <source>
        <dbReference type="Proteomes" id="UP000824265"/>
    </source>
</evidence>
<feature type="signal peptide" evidence="2">
    <location>
        <begin position="1"/>
        <end position="20"/>
    </location>
</feature>
<evidence type="ECO:0000259" key="3">
    <source>
        <dbReference type="Pfam" id="PF12010"/>
    </source>
</evidence>
<feature type="domain" description="DUF3502" evidence="3">
    <location>
        <begin position="449"/>
        <end position="516"/>
    </location>
</feature>
<keyword evidence="2" id="KW-0732">Signal</keyword>
<protein>
    <submittedName>
        <fullName evidence="4">Extracellular solute-binding protein</fullName>
    </submittedName>
</protein>
<evidence type="ECO:0000313" key="4">
    <source>
        <dbReference type="EMBL" id="HIW81782.1"/>
    </source>
</evidence>
<feature type="region of interest" description="Disordered" evidence="1">
    <location>
        <begin position="27"/>
        <end position="54"/>
    </location>
</feature>
<organism evidence="4 5">
    <name type="scientific">Candidatus Acetatifactor stercoripullorum</name>
    <dbReference type="NCBI Taxonomy" id="2838414"/>
    <lineage>
        <taxon>Bacteria</taxon>
        <taxon>Bacillati</taxon>
        <taxon>Bacillota</taxon>
        <taxon>Clostridia</taxon>
        <taxon>Lachnospirales</taxon>
        <taxon>Lachnospiraceae</taxon>
        <taxon>Acetatifactor</taxon>
    </lineage>
</organism>
<dbReference type="Proteomes" id="UP000824265">
    <property type="component" value="Unassembled WGS sequence"/>
</dbReference>
<dbReference type="SUPFAM" id="SSF53850">
    <property type="entry name" value="Periplasmic binding protein-like II"/>
    <property type="match status" value="1"/>
</dbReference>
<evidence type="ECO:0000256" key="1">
    <source>
        <dbReference type="SAM" id="MobiDB-lite"/>
    </source>
</evidence>
<feature type="chain" id="PRO_5039061018" evidence="2">
    <location>
        <begin position="21"/>
        <end position="518"/>
    </location>
</feature>
<reference evidence="4" key="2">
    <citation type="submission" date="2021-04" db="EMBL/GenBank/DDBJ databases">
        <authorList>
            <person name="Gilroy R."/>
        </authorList>
    </citation>
    <scope>NUCLEOTIDE SEQUENCE</scope>
    <source>
        <strain evidence="4">CHK195-6426</strain>
    </source>
</reference>
<dbReference type="Pfam" id="PF01547">
    <property type="entry name" value="SBP_bac_1"/>
    <property type="match status" value="1"/>
</dbReference>
<dbReference type="InterPro" id="IPR006059">
    <property type="entry name" value="SBP"/>
</dbReference>
<comment type="caution">
    <text evidence="4">The sequence shown here is derived from an EMBL/GenBank/DDBJ whole genome shotgun (WGS) entry which is preliminary data.</text>
</comment>
<name>A0A9D1R682_9FIRM</name>
<accession>A0A9D1R682</accession>
<sequence length="518" mass="57234">MRKKLVSLLLAVSTAAMLLAGCGAQEQEDSTASSQRASSEQQESSPASETQTEDGEYPVIRMGYLIVGDVSLETEIEERLNEILREKAGAEVDLIGIEFGNLSTQMNLMLTGGDTALDLFNSFWYTSESNLVANGQVIALDELMESDGADILAQYEGYEEYLDCARIDGQLYGIPSIYAWSCENLYLVSTEASDAAGIDWSQVNDLDTLTDAMIQMKEASPDKYFIPGSTQTYWIPKDIDYLGDTNFLGVLTDPTNSTTVENYYESEYFLDFLEHVKQWKEAGLISPDPMSNTDATLVNLQYGVVDGTPGYNWDTEVGRRNSEVNYGVELYGTALSKPLATSGDVTTYMWHISSFCEDPAAAMRVLNVLYSDVEAAQLVGMGIEGKNYVLDENGQMTFPEGKTLWDAGWGCSGSALWPNITLCKTWYYEPVDVYEQMKEKNASAEKSLALGFQFDSTPVADQMAACANVVAQYYLPLINAEADIDTTLPVFQEQLKSAGIDEIIAEKQRQLDEWLASK</sequence>
<dbReference type="EMBL" id="DXGH01000051">
    <property type="protein sequence ID" value="HIW81782.1"/>
    <property type="molecule type" value="Genomic_DNA"/>
</dbReference>
<proteinExistence type="predicted"/>
<feature type="compositionally biased region" description="Low complexity" evidence="1">
    <location>
        <begin position="30"/>
        <end position="50"/>
    </location>
</feature>
<dbReference type="PROSITE" id="PS51257">
    <property type="entry name" value="PROKAR_LIPOPROTEIN"/>
    <property type="match status" value="1"/>
</dbReference>
<evidence type="ECO:0000256" key="2">
    <source>
        <dbReference type="SAM" id="SignalP"/>
    </source>
</evidence>
<dbReference type="Pfam" id="PF12010">
    <property type="entry name" value="DUF3502"/>
    <property type="match status" value="1"/>
</dbReference>